<accession>A0A0S4L7U4</accession>
<gene>
    <name evidence="1" type="ORF">COMA2_10378</name>
</gene>
<dbReference type="EMBL" id="CZPZ01000001">
    <property type="protein sequence ID" value="CUS31947.1"/>
    <property type="molecule type" value="Genomic_DNA"/>
</dbReference>
<evidence type="ECO:0000313" key="2">
    <source>
        <dbReference type="Proteomes" id="UP000198736"/>
    </source>
</evidence>
<reference evidence="2" key="1">
    <citation type="submission" date="2015-10" db="EMBL/GenBank/DDBJ databases">
        <authorList>
            <person name="Luecker S."/>
            <person name="Luecker S."/>
        </authorList>
    </citation>
    <scope>NUCLEOTIDE SEQUENCE [LARGE SCALE GENOMIC DNA]</scope>
</reference>
<proteinExistence type="predicted"/>
<dbReference type="Proteomes" id="UP000198736">
    <property type="component" value="Unassembled WGS sequence"/>
</dbReference>
<keyword evidence="2" id="KW-1185">Reference proteome</keyword>
<dbReference type="STRING" id="1742973.COMA2_10378"/>
<organism evidence="1 2">
    <name type="scientific">Candidatus Nitrospira nitrificans</name>
    <dbReference type="NCBI Taxonomy" id="1742973"/>
    <lineage>
        <taxon>Bacteria</taxon>
        <taxon>Pseudomonadati</taxon>
        <taxon>Nitrospirota</taxon>
        <taxon>Nitrospiria</taxon>
        <taxon>Nitrospirales</taxon>
        <taxon>Nitrospiraceae</taxon>
        <taxon>Nitrospira</taxon>
    </lineage>
</organism>
<sequence>MSSYLAADFVLVVRGTEARILQILYGVMSYTQHHIGGVAFGGQISNHTWRRNHSLRFPFAPATATLTTSGFPTSFTCSTWN</sequence>
<name>A0A0S4L7U4_9BACT</name>
<dbReference type="AlphaFoldDB" id="A0A0S4L7U4"/>
<evidence type="ECO:0000313" key="1">
    <source>
        <dbReference type="EMBL" id="CUS31947.1"/>
    </source>
</evidence>
<protein>
    <submittedName>
        <fullName evidence="1">Uncharacterized protein</fullName>
    </submittedName>
</protein>